<dbReference type="GeneID" id="102387720"/>
<sequence length="946" mass="97485">MTGFYPPRLDAWAPWETAWSLTCKQCHGEFGCDVESEVMCAPGEDACRTAVRTAAVSFMQFQTVTKGCARGGARPEEALELRGHLFALATRTQHCAHNHCNDDVLLGEPCPQATPGPAPSLSATPTPTSRGSQLPQPLVPGVGQGTGEGPILTPLSPSPGSFSDMRLKGCALLPGCDHGALGFDMGSGALRAQCCNTPLCNHQDSDLHLEAEAPNGLHCLSCLDQDGSGCPTDTDAGATVQCTGAHTVCLEGVGRTRRGTPSGTLVTFKGCATPAMCQSSLLALVQELDDTQVLCCNGSLCNRHLPRGVLVAASTAPQPTGVPDCVPCTSTPTLPPTPKPDCILEDDDYAGPRPGTATTMGRHGATLPPSTESSWDRMLVPGGFYSDDSAARTADEQGHPAWEAAGNYITAAPQGTGSSRDQVLHAGGFYSNSNTVTSTGGQNQSGWEVSDNHDTASSQGADSSWDRVLNAGGVYSNGNTVTATSRQGWEASGNHVTASSQGSDSSRDQVLDSGGFYSNGNTETATGRHSQPGWEVSGNHITASSQGVDSSWDRVLNAGGVYSNGNTVTATVGRGPPGWEVSGNHIIASPQGADNSRDRVLDTGGFYSSGNTVTATGGHDQPGWEASGKHVTVSSQDTDGSRDRVLNAGGFYSDGNTVTATGSRNQPGREVLGSYITASSQGMDNSRDQVLDAGRVYSDGKTVMVTGGHDQPGWEVLGNHITASPQGSDDSRDRVLDAGGFYSSGNTVSVTVGHGQPGREASGGVAPARVAEQECADDAEGTTSVSRAAGVAAPVGSEVTASPSLRPVQPQDPLAAILPVPYLFPQQMEGGASGAEGRAMVTPGTRRPCRRRPPGKGHMVAREAGGARDSASSSTHTFPINIRNITAATSSPGQSRPGLREWGRNETWAKEPGLGKPNLPLPSGGPGPTPGLCLLGLTALLGALLC</sequence>
<dbReference type="Gene3D" id="2.10.60.10">
    <property type="entry name" value="CD59"/>
    <property type="match status" value="3"/>
</dbReference>
<evidence type="ECO:0000256" key="1">
    <source>
        <dbReference type="ARBA" id="ARBA00004613"/>
    </source>
</evidence>
<dbReference type="SMART" id="SM00134">
    <property type="entry name" value="LU"/>
    <property type="match status" value="2"/>
</dbReference>
<dbReference type="CDD" id="cd23558">
    <property type="entry name" value="TFP_LU_ECD_uPAR_rpt3"/>
    <property type="match status" value="1"/>
</dbReference>
<feature type="compositionally biased region" description="Polar residues" evidence="3">
    <location>
        <begin position="516"/>
        <end position="529"/>
    </location>
</feature>
<feature type="region of interest" description="Disordered" evidence="3">
    <location>
        <begin position="434"/>
        <end position="464"/>
    </location>
</feature>
<accession>A0A1U7SB93</accession>
<feature type="region of interest" description="Disordered" evidence="3">
    <location>
        <begin position="830"/>
        <end position="875"/>
    </location>
</feature>
<feature type="region of interest" description="Disordered" evidence="3">
    <location>
        <begin position="486"/>
        <end position="548"/>
    </location>
</feature>
<dbReference type="InterPro" id="IPR050918">
    <property type="entry name" value="CNF-like_PLA2_Inhibitor"/>
</dbReference>
<comment type="subcellular location">
    <subcellularLocation>
        <location evidence="1">Secreted</location>
    </subcellularLocation>
</comment>
<reference evidence="6" key="1">
    <citation type="submission" date="2025-08" db="UniProtKB">
        <authorList>
            <consortium name="RefSeq"/>
        </authorList>
    </citation>
    <scope>IDENTIFICATION</scope>
</reference>
<dbReference type="Proteomes" id="UP000189705">
    <property type="component" value="Unplaced"/>
</dbReference>
<dbReference type="InParanoid" id="A0A1U7SB93"/>
<dbReference type="RefSeq" id="XP_006034531.2">
    <property type="nucleotide sequence ID" value="XM_006034469.3"/>
</dbReference>
<feature type="region of interest" description="Disordered" evidence="3">
    <location>
        <begin position="353"/>
        <end position="375"/>
    </location>
</feature>
<dbReference type="Pfam" id="PF00021">
    <property type="entry name" value="UPAR_LY6"/>
    <property type="match status" value="3"/>
</dbReference>
<dbReference type="PANTHER" id="PTHR20914">
    <property type="entry name" value="LY6/PLAUR DOMAIN-CONTAINING PROTEIN 8"/>
    <property type="match status" value="1"/>
</dbReference>
<protein>
    <submittedName>
        <fullName evidence="6">Uncharacterized protein LOC102387720</fullName>
    </submittedName>
</protein>
<dbReference type="GO" id="GO:0030154">
    <property type="term" value="P:cell differentiation"/>
    <property type="evidence" value="ECO:0007669"/>
    <property type="project" value="UniProtKB-ARBA"/>
</dbReference>
<dbReference type="InterPro" id="IPR016054">
    <property type="entry name" value="LY6_UPA_recep-like"/>
</dbReference>
<dbReference type="InterPro" id="IPR045860">
    <property type="entry name" value="Snake_toxin-like_sf"/>
</dbReference>
<name>A0A1U7SB93_ALLSI</name>
<dbReference type="STRING" id="38654.A0A1U7SB93"/>
<dbReference type="GO" id="GO:0005576">
    <property type="term" value="C:extracellular region"/>
    <property type="evidence" value="ECO:0007669"/>
    <property type="project" value="UniProtKB-SubCell"/>
</dbReference>
<keyword evidence="2" id="KW-0964">Secreted</keyword>
<evidence type="ECO:0000256" key="2">
    <source>
        <dbReference type="ARBA" id="ARBA00022525"/>
    </source>
</evidence>
<feature type="compositionally biased region" description="Polar residues" evidence="3">
    <location>
        <begin position="434"/>
        <end position="447"/>
    </location>
</feature>
<dbReference type="SUPFAM" id="SSF57302">
    <property type="entry name" value="Snake toxin-like"/>
    <property type="match status" value="3"/>
</dbReference>
<feature type="domain" description="UPAR/Ly6" evidence="4">
    <location>
        <begin position="217"/>
        <end position="312"/>
    </location>
</feature>
<organism evidence="5 6">
    <name type="scientific">Alligator sinensis</name>
    <name type="common">Chinese alligator</name>
    <dbReference type="NCBI Taxonomy" id="38654"/>
    <lineage>
        <taxon>Eukaryota</taxon>
        <taxon>Metazoa</taxon>
        <taxon>Chordata</taxon>
        <taxon>Craniata</taxon>
        <taxon>Vertebrata</taxon>
        <taxon>Euteleostomi</taxon>
        <taxon>Archelosauria</taxon>
        <taxon>Archosauria</taxon>
        <taxon>Crocodylia</taxon>
        <taxon>Alligatoridae</taxon>
        <taxon>Alligatorinae</taxon>
        <taxon>Alligator</taxon>
    </lineage>
</organism>
<gene>
    <name evidence="6" type="primary">LOC102387720</name>
</gene>
<evidence type="ECO:0000313" key="5">
    <source>
        <dbReference type="Proteomes" id="UP000189705"/>
    </source>
</evidence>
<evidence type="ECO:0000259" key="4">
    <source>
        <dbReference type="SMART" id="SM00134"/>
    </source>
</evidence>
<feature type="compositionally biased region" description="Low complexity" evidence="3">
    <location>
        <begin position="119"/>
        <end position="129"/>
    </location>
</feature>
<feature type="compositionally biased region" description="Polar residues" evidence="3">
    <location>
        <begin position="494"/>
        <end position="504"/>
    </location>
</feature>
<dbReference type="AlphaFoldDB" id="A0A1U7SB93"/>
<dbReference type="KEGG" id="asn:102387720"/>
<dbReference type="eggNOG" id="ENOG502SDSC">
    <property type="taxonomic scope" value="Eukaryota"/>
</dbReference>
<evidence type="ECO:0000313" key="6">
    <source>
        <dbReference type="RefSeq" id="XP_006034531.2"/>
    </source>
</evidence>
<dbReference type="PANTHER" id="PTHR20914:SF25">
    <property type="entry name" value="PHOSPHOLIPASE A2 INHIBITOR AND LY6_PLAUR DOMAIN-CONTAINING PROTEIN"/>
    <property type="match status" value="1"/>
</dbReference>
<feature type="region of interest" description="Disordered" evidence="3">
    <location>
        <begin position="615"/>
        <end position="641"/>
    </location>
</feature>
<evidence type="ECO:0000256" key="3">
    <source>
        <dbReference type="SAM" id="MobiDB-lite"/>
    </source>
</evidence>
<feature type="region of interest" description="Disordered" evidence="3">
    <location>
        <begin position="111"/>
        <end position="145"/>
    </location>
</feature>
<keyword evidence="5" id="KW-1185">Reference proteome</keyword>
<feature type="domain" description="UPAR/Ly6" evidence="4">
    <location>
        <begin position="21"/>
        <end position="122"/>
    </location>
</feature>
<proteinExistence type="predicted"/>
<feature type="compositionally biased region" description="Polar residues" evidence="3">
    <location>
        <begin position="539"/>
        <end position="548"/>
    </location>
</feature>